<keyword evidence="4" id="KW-1185">Reference proteome</keyword>
<feature type="region of interest" description="Disordered" evidence="1">
    <location>
        <begin position="86"/>
        <end position="112"/>
    </location>
</feature>
<dbReference type="Proteomes" id="UP000235786">
    <property type="component" value="Unassembled WGS sequence"/>
</dbReference>
<reference evidence="3 4" key="1">
    <citation type="submission" date="2016-04" db="EMBL/GenBank/DDBJ databases">
        <title>A degradative enzymes factory behind the ericoid mycorrhizal symbiosis.</title>
        <authorList>
            <consortium name="DOE Joint Genome Institute"/>
            <person name="Martino E."/>
            <person name="Morin E."/>
            <person name="Grelet G."/>
            <person name="Kuo A."/>
            <person name="Kohler A."/>
            <person name="Daghino S."/>
            <person name="Barry K."/>
            <person name="Choi C."/>
            <person name="Cichocki N."/>
            <person name="Clum A."/>
            <person name="Copeland A."/>
            <person name="Hainaut M."/>
            <person name="Haridas S."/>
            <person name="Labutti K."/>
            <person name="Lindquist E."/>
            <person name="Lipzen A."/>
            <person name="Khouja H.-R."/>
            <person name="Murat C."/>
            <person name="Ohm R."/>
            <person name="Olson A."/>
            <person name="Spatafora J."/>
            <person name="Veneault-Fourrey C."/>
            <person name="Henrissat B."/>
            <person name="Grigoriev I."/>
            <person name="Martin F."/>
            <person name="Perotto S."/>
        </authorList>
    </citation>
    <scope>NUCLEOTIDE SEQUENCE [LARGE SCALE GENOMIC DNA]</scope>
    <source>
        <strain evidence="3 4">F</strain>
    </source>
</reference>
<evidence type="ECO:0000313" key="4">
    <source>
        <dbReference type="Proteomes" id="UP000235786"/>
    </source>
</evidence>
<feature type="transmembrane region" description="Helical" evidence="2">
    <location>
        <begin position="54"/>
        <end position="76"/>
    </location>
</feature>
<proteinExistence type="predicted"/>
<dbReference type="EMBL" id="KZ613971">
    <property type="protein sequence ID" value="PMD29819.1"/>
    <property type="molecule type" value="Genomic_DNA"/>
</dbReference>
<protein>
    <submittedName>
        <fullName evidence="3">Uncharacterized protein</fullName>
    </submittedName>
</protein>
<keyword evidence="2" id="KW-0812">Transmembrane</keyword>
<organism evidence="3 4">
    <name type="scientific">Hyaloscypha variabilis (strain UAMH 11265 / GT02V1 / F)</name>
    <name type="common">Meliniomyces variabilis</name>
    <dbReference type="NCBI Taxonomy" id="1149755"/>
    <lineage>
        <taxon>Eukaryota</taxon>
        <taxon>Fungi</taxon>
        <taxon>Dikarya</taxon>
        <taxon>Ascomycota</taxon>
        <taxon>Pezizomycotina</taxon>
        <taxon>Leotiomycetes</taxon>
        <taxon>Helotiales</taxon>
        <taxon>Hyaloscyphaceae</taxon>
        <taxon>Hyaloscypha</taxon>
        <taxon>Hyaloscypha variabilis</taxon>
    </lineage>
</organism>
<feature type="transmembrane region" description="Helical" evidence="2">
    <location>
        <begin position="26"/>
        <end position="48"/>
    </location>
</feature>
<keyword evidence="2" id="KW-0472">Membrane</keyword>
<name>A0A2J6QU79_HYAVF</name>
<sequence>MSYQRICGFYKVFDAHASFHRDTIRLLAISLSWTLTSMSMFDLALVFWWMDGAWAVFAVLWGYYLVGWTGWVGLYLKWWRCKRERDGEEEGIGEGERGKGVDTKRGRWEIVE</sequence>
<accession>A0A2J6QU79</accession>
<evidence type="ECO:0000256" key="1">
    <source>
        <dbReference type="SAM" id="MobiDB-lite"/>
    </source>
</evidence>
<evidence type="ECO:0000256" key="2">
    <source>
        <dbReference type="SAM" id="Phobius"/>
    </source>
</evidence>
<gene>
    <name evidence="3" type="ORF">L207DRAFT_234294</name>
</gene>
<keyword evidence="2" id="KW-1133">Transmembrane helix</keyword>
<dbReference type="AlphaFoldDB" id="A0A2J6QU79"/>
<feature type="compositionally biased region" description="Basic and acidic residues" evidence="1">
    <location>
        <begin position="94"/>
        <end position="112"/>
    </location>
</feature>
<evidence type="ECO:0000313" key="3">
    <source>
        <dbReference type="EMBL" id="PMD29819.1"/>
    </source>
</evidence>